<comment type="caution">
    <text evidence="3">The sequence shown here is derived from an EMBL/GenBank/DDBJ whole genome shotgun (WGS) entry which is preliminary data.</text>
</comment>
<protein>
    <submittedName>
        <fullName evidence="3">Aminocarboxymuconate-semialdehyde decarboxylase</fullName>
        <ecNumber evidence="3">4.1.1.45</ecNumber>
    </submittedName>
</protein>
<dbReference type="Gene3D" id="3.20.20.140">
    <property type="entry name" value="Metal-dependent hydrolases"/>
    <property type="match status" value="1"/>
</dbReference>
<accession>A0A839XU77</accession>
<evidence type="ECO:0000259" key="2">
    <source>
        <dbReference type="Pfam" id="PF04909"/>
    </source>
</evidence>
<name>A0A839XU77_9PSEU</name>
<feature type="domain" description="Amidohydrolase-related" evidence="2">
    <location>
        <begin position="5"/>
        <end position="313"/>
    </location>
</feature>
<gene>
    <name evidence="3" type="ORF">FB384_005242</name>
</gene>
<dbReference type="SUPFAM" id="SSF51556">
    <property type="entry name" value="Metallo-dependent hydrolases"/>
    <property type="match status" value="1"/>
</dbReference>
<evidence type="ECO:0000256" key="1">
    <source>
        <dbReference type="ARBA" id="ARBA00023239"/>
    </source>
</evidence>
<proteinExistence type="predicted"/>
<dbReference type="PANTHER" id="PTHR21240:SF28">
    <property type="entry name" value="ISO-OROTATE DECARBOXYLASE (EUROFUNG)"/>
    <property type="match status" value="1"/>
</dbReference>
<dbReference type="GO" id="GO:0016787">
    <property type="term" value="F:hydrolase activity"/>
    <property type="evidence" value="ECO:0007669"/>
    <property type="project" value="InterPro"/>
</dbReference>
<reference evidence="3 4" key="1">
    <citation type="submission" date="2020-08" db="EMBL/GenBank/DDBJ databases">
        <title>Sequencing the genomes of 1000 actinobacteria strains.</title>
        <authorList>
            <person name="Klenk H.-P."/>
        </authorList>
    </citation>
    <scope>NUCLEOTIDE SEQUENCE [LARGE SCALE GENOMIC DNA]</scope>
    <source>
        <strain evidence="3 4">DSM 45267</strain>
    </source>
</reference>
<keyword evidence="4" id="KW-1185">Reference proteome</keyword>
<evidence type="ECO:0000313" key="3">
    <source>
        <dbReference type="EMBL" id="MBB3666281.1"/>
    </source>
</evidence>
<keyword evidence="1 3" id="KW-0456">Lyase</keyword>
<organism evidence="3 4">
    <name type="scientific">Prauserella sediminis</name>
    <dbReference type="NCBI Taxonomy" id="577680"/>
    <lineage>
        <taxon>Bacteria</taxon>
        <taxon>Bacillati</taxon>
        <taxon>Actinomycetota</taxon>
        <taxon>Actinomycetes</taxon>
        <taxon>Pseudonocardiales</taxon>
        <taxon>Pseudonocardiaceae</taxon>
        <taxon>Prauserella</taxon>
        <taxon>Prauserella salsuginis group</taxon>
    </lineage>
</organism>
<dbReference type="Proteomes" id="UP000564573">
    <property type="component" value="Unassembled WGS sequence"/>
</dbReference>
<dbReference type="PANTHER" id="PTHR21240">
    <property type="entry name" value="2-AMINO-3-CARBOXYLMUCONATE-6-SEMIALDEHYDE DECARBOXYLASE"/>
    <property type="match status" value="1"/>
</dbReference>
<dbReference type="GO" id="GO:0005829">
    <property type="term" value="C:cytosol"/>
    <property type="evidence" value="ECO:0007669"/>
    <property type="project" value="TreeGrafter"/>
</dbReference>
<dbReference type="InterPro" id="IPR006680">
    <property type="entry name" value="Amidohydro-rel"/>
</dbReference>
<sequence length="321" mass="34967">MMVSIDLHVHLAPKFDPDELGIPGIGRAADGRLTANSSPLGPPSLYRPDEAETYLDRAGLDEAVVSVPPPFFRQGSPGTEQWVQAINDGLLQATERHPRLQPLAYLPLEEPEFAAKEYERVRTEGRFAGVCGPAGGRSVSLSDTRFEPLWTELDADARLLLLHPGTSPDARLEEFYLHNLLGSPVETIIATAQLVFGDVLSRYPGLRLLLVHCGGCVPAVAGRWQRGLDTRRPGVSTLIEPPRRALNRIFVDCLAHDPALIDHAVEVFGENRVVLGTDWPFAMGTDDPRGQLAHRSCAFVEQVATTNAARALGTHSGVRGR</sequence>
<dbReference type="GO" id="GO:0019748">
    <property type="term" value="P:secondary metabolic process"/>
    <property type="evidence" value="ECO:0007669"/>
    <property type="project" value="TreeGrafter"/>
</dbReference>
<dbReference type="EC" id="4.1.1.45" evidence="3"/>
<dbReference type="InterPro" id="IPR032466">
    <property type="entry name" value="Metal_Hydrolase"/>
</dbReference>
<dbReference type="EMBL" id="JACIBS010000015">
    <property type="protein sequence ID" value="MBB3666281.1"/>
    <property type="molecule type" value="Genomic_DNA"/>
</dbReference>
<dbReference type="Pfam" id="PF04909">
    <property type="entry name" value="Amidohydro_2"/>
    <property type="match status" value="1"/>
</dbReference>
<evidence type="ECO:0000313" key="4">
    <source>
        <dbReference type="Proteomes" id="UP000564573"/>
    </source>
</evidence>
<dbReference type="GO" id="GO:0001760">
    <property type="term" value="F:aminocarboxymuconate-semialdehyde decarboxylase activity"/>
    <property type="evidence" value="ECO:0007669"/>
    <property type="project" value="UniProtKB-EC"/>
</dbReference>
<dbReference type="AlphaFoldDB" id="A0A839XU77"/>
<dbReference type="InterPro" id="IPR032465">
    <property type="entry name" value="ACMSD"/>
</dbReference>